<organism evidence="10 11">
    <name type="scientific">Amanita thiersii Skay4041</name>
    <dbReference type="NCBI Taxonomy" id="703135"/>
    <lineage>
        <taxon>Eukaryota</taxon>
        <taxon>Fungi</taxon>
        <taxon>Dikarya</taxon>
        <taxon>Basidiomycota</taxon>
        <taxon>Agaricomycotina</taxon>
        <taxon>Agaricomycetes</taxon>
        <taxon>Agaricomycetidae</taxon>
        <taxon>Agaricales</taxon>
        <taxon>Pluteineae</taxon>
        <taxon>Amanitaceae</taxon>
        <taxon>Amanita</taxon>
    </lineage>
</organism>
<keyword evidence="2" id="KW-0808">Transferase</keyword>
<dbReference type="SMART" id="SM00647">
    <property type="entry name" value="IBR"/>
    <property type="match status" value="2"/>
</dbReference>
<dbReference type="InterPro" id="IPR051628">
    <property type="entry name" value="LUBAC_E3_Ligases"/>
</dbReference>
<evidence type="ECO:0000256" key="2">
    <source>
        <dbReference type="ARBA" id="ARBA00022679"/>
    </source>
</evidence>
<keyword evidence="3" id="KW-0479">Metal-binding</keyword>
<feature type="region of interest" description="Disordered" evidence="8">
    <location>
        <begin position="1"/>
        <end position="216"/>
    </location>
</feature>
<sequence>MSQAVAAAATAVRIEPSPEPANVFGGDTNPFGSSSSKKKEKKRGRSVRRSTVVVVKNGGGGGSVIELTDSESEEEPAQKVGGGIKIGQVATAGSSSSSRTMDPGLPPLKRIRLSSLSSATATSNSSSSIGTITGSLNKGKGKVNANGDGDRKMGTPAPFPLSIDSMSSLAGNSSSSTSASQPLASTSQTQPQSLLPDLLPPSSPTPLEEPSNDGPHFAVDTIHAQILEVIPTVCPDYLLATLIQLYPTYKDQTADFVLQMLFDDPTYPRVDTGKKRKHSHDNDDDEEKEGNRQAKKAKVVMMAEETNYASTNRPQLGGVHYSDLSMEHLQQSFPYVPKAYLRKIFHAHERLYAPTYIHLFNLYKGLNLDPTLRPLTSGRSGFPFFPRKKPYKGMESLVKGKKDAEFEKERVWVEKYKEVGGDLEKRRRMGVEGVEEQGEEEEEDKGEGGSGSRGKGKAKVTDGGEDQESDVECPEGEGIECACCFSEYAFEKLIQCPETHLFCKNCVVQYASTQLGSHDTNLKCMHQSGCSLLFPESELRRVLPRKLMDLYDRLKQQKEIQEADLEGLEECPFCDWKCVIDVDVTVEKLFRCGNLDGGCGAVTCRQCKRPDHLPKRCQEVDEEKVLNGQHAIEEAMSAALMRTCPKCKKPFIKDIGCNKIVCTHCGTLSCYVCRQVIHGYQHFDQNSLASGSSSSSSSSSKKKCPLYDTSVESRHAEEVKAAAEKAIAQFKVDNPDADASSIKVDVPKVRPPPLVQPYRAVPPYPAAPPILPFGVLPVPAWGYQPPMPPLPAPVPPVPPPFQPPRMVPPFPAAPVVPQHPAFGDLMANAYHRAIENNNNNNKRQNRNPNPAPAPAPALPPCPRAQGYLRAHEEARQRQNRQNRNPPPAPPSALAQAYLRAHEEVRQQRQHVNTPYAHMGMGLGVAGIGVGIGGAAAGGAAGVVAGRVAPAPAPAGGGMVMGRNQPHVFQPALNIQPARLPGQLPQQVQQQQQQQHPMQPGRREIRAMAAGRAAAVGGGGGGGGALARAQAAVAVAAQPPVGAHQMRHHHHPQAAQQEVAQNRGTRR</sequence>
<comment type="pathway">
    <text evidence="1">Protein modification; protein ubiquitination.</text>
</comment>
<dbReference type="OrthoDB" id="10009520at2759"/>
<evidence type="ECO:0000313" key="10">
    <source>
        <dbReference type="EMBL" id="PFH45453.1"/>
    </source>
</evidence>
<dbReference type="CDD" id="cd20353">
    <property type="entry name" value="Rcat_RBR_RNF216"/>
    <property type="match status" value="1"/>
</dbReference>
<evidence type="ECO:0000256" key="1">
    <source>
        <dbReference type="ARBA" id="ARBA00004906"/>
    </source>
</evidence>
<keyword evidence="11" id="KW-1185">Reference proteome</keyword>
<feature type="region of interest" description="Disordered" evidence="8">
    <location>
        <begin position="837"/>
        <end position="892"/>
    </location>
</feature>
<reference evidence="10 11" key="1">
    <citation type="submission" date="2014-02" db="EMBL/GenBank/DDBJ databases">
        <title>Transposable element dynamics among asymbiotic and ectomycorrhizal Amanita fungi.</title>
        <authorList>
            <consortium name="DOE Joint Genome Institute"/>
            <person name="Hess J."/>
            <person name="Skrede I."/>
            <person name="Wolfe B."/>
            <person name="LaButti K."/>
            <person name="Ohm R.A."/>
            <person name="Grigoriev I.V."/>
            <person name="Pringle A."/>
        </authorList>
    </citation>
    <scope>NUCLEOTIDE SEQUENCE [LARGE SCALE GENOMIC DNA]</scope>
    <source>
        <strain evidence="10 11">SKay4041</strain>
    </source>
</reference>
<evidence type="ECO:0000256" key="8">
    <source>
        <dbReference type="SAM" id="MobiDB-lite"/>
    </source>
</evidence>
<feature type="region of interest" description="Disordered" evidence="8">
    <location>
        <begin position="1040"/>
        <end position="1066"/>
    </location>
</feature>
<feature type="compositionally biased region" description="Low complexity" evidence="8">
    <location>
        <begin position="1"/>
        <end position="12"/>
    </location>
</feature>
<dbReference type="Proteomes" id="UP000242287">
    <property type="component" value="Unassembled WGS sequence"/>
</dbReference>
<proteinExistence type="predicted"/>
<feature type="region of interest" description="Disordered" evidence="8">
    <location>
        <begin position="268"/>
        <end position="296"/>
    </location>
</feature>
<evidence type="ECO:0000256" key="3">
    <source>
        <dbReference type="ARBA" id="ARBA00022723"/>
    </source>
</evidence>
<dbReference type="SUPFAM" id="SSF57850">
    <property type="entry name" value="RING/U-box"/>
    <property type="match status" value="2"/>
</dbReference>
<dbReference type="CDD" id="cd16630">
    <property type="entry name" value="RING-HC_RBR_RNF216"/>
    <property type="match status" value="1"/>
</dbReference>
<keyword evidence="7" id="KW-0862">Zinc</keyword>
<dbReference type="PROSITE" id="PS51873">
    <property type="entry name" value="TRIAD"/>
    <property type="match status" value="1"/>
</dbReference>
<feature type="compositionally biased region" description="Low complexity" evidence="8">
    <location>
        <begin position="114"/>
        <end position="137"/>
    </location>
</feature>
<dbReference type="InterPro" id="IPR047545">
    <property type="entry name" value="BRcat_RBR_RNF216"/>
</dbReference>
<dbReference type="InterPro" id="IPR047546">
    <property type="entry name" value="Rcat_RBR_RNF216"/>
</dbReference>
<protein>
    <recommendedName>
        <fullName evidence="9">RING-type domain-containing protein</fullName>
    </recommendedName>
</protein>
<dbReference type="CDD" id="cd20339">
    <property type="entry name" value="BRcat_RBR_RNF216"/>
    <property type="match status" value="1"/>
</dbReference>
<dbReference type="STRING" id="703135.A0A2A9NCV6"/>
<dbReference type="PANTHER" id="PTHR22770">
    <property type="entry name" value="UBIQUITIN CONJUGATING ENZYME 7 INTERACTING PROTEIN-RELATED"/>
    <property type="match status" value="1"/>
</dbReference>
<evidence type="ECO:0000256" key="4">
    <source>
        <dbReference type="ARBA" id="ARBA00022737"/>
    </source>
</evidence>
<name>A0A2A9NCV6_9AGAR</name>
<keyword evidence="5" id="KW-0863">Zinc-finger</keyword>
<dbReference type="GO" id="GO:0016740">
    <property type="term" value="F:transferase activity"/>
    <property type="evidence" value="ECO:0007669"/>
    <property type="project" value="UniProtKB-KW"/>
</dbReference>
<feature type="compositionally biased region" description="Low complexity" evidence="8">
    <location>
        <begin position="165"/>
        <end position="197"/>
    </location>
</feature>
<feature type="compositionally biased region" description="Polar residues" evidence="8">
    <location>
        <begin position="91"/>
        <end position="100"/>
    </location>
</feature>
<dbReference type="GO" id="GO:0008270">
    <property type="term" value="F:zinc ion binding"/>
    <property type="evidence" value="ECO:0007669"/>
    <property type="project" value="UniProtKB-KW"/>
</dbReference>
<evidence type="ECO:0000256" key="5">
    <source>
        <dbReference type="ARBA" id="ARBA00022771"/>
    </source>
</evidence>
<evidence type="ECO:0000256" key="6">
    <source>
        <dbReference type="ARBA" id="ARBA00022786"/>
    </source>
</evidence>
<feature type="compositionally biased region" description="Polar residues" evidence="8">
    <location>
        <begin position="1053"/>
        <end position="1066"/>
    </location>
</feature>
<dbReference type="EMBL" id="KZ302378">
    <property type="protein sequence ID" value="PFH45453.1"/>
    <property type="molecule type" value="Genomic_DNA"/>
</dbReference>
<dbReference type="Pfam" id="PF26200">
    <property type="entry name" value="Rcat_RNF216"/>
    <property type="match status" value="1"/>
</dbReference>
<keyword evidence="6" id="KW-0833">Ubl conjugation pathway</keyword>
<dbReference type="InterPro" id="IPR047544">
    <property type="entry name" value="RING-HC_RBR_RNF216"/>
</dbReference>
<accession>A0A2A9NCV6</accession>
<dbReference type="InterPro" id="IPR002867">
    <property type="entry name" value="IBR_dom"/>
</dbReference>
<dbReference type="PANTHER" id="PTHR22770:SF47">
    <property type="entry name" value="E3 UBIQUITIN-PROTEIN LIGASE RNF216"/>
    <property type="match status" value="1"/>
</dbReference>
<feature type="region of interest" description="Disordered" evidence="8">
    <location>
        <begin position="428"/>
        <end position="472"/>
    </location>
</feature>
<dbReference type="AlphaFoldDB" id="A0A2A9NCV6"/>
<keyword evidence="4" id="KW-0677">Repeat</keyword>
<feature type="compositionally biased region" description="Acidic residues" evidence="8">
    <location>
        <begin position="463"/>
        <end position="472"/>
    </location>
</feature>
<evidence type="ECO:0000313" key="11">
    <source>
        <dbReference type="Proteomes" id="UP000242287"/>
    </source>
</evidence>
<dbReference type="InterPro" id="IPR044066">
    <property type="entry name" value="TRIAD_supradom"/>
</dbReference>
<feature type="compositionally biased region" description="Acidic residues" evidence="8">
    <location>
        <begin position="433"/>
        <end position="445"/>
    </location>
</feature>
<evidence type="ECO:0000259" key="9">
    <source>
        <dbReference type="PROSITE" id="PS51873"/>
    </source>
</evidence>
<feature type="compositionally biased region" description="Low complexity" evidence="8">
    <location>
        <begin position="837"/>
        <end position="848"/>
    </location>
</feature>
<gene>
    <name evidence="10" type="ORF">AMATHDRAFT_9204</name>
</gene>
<evidence type="ECO:0000256" key="7">
    <source>
        <dbReference type="ARBA" id="ARBA00022833"/>
    </source>
</evidence>
<dbReference type="Gene3D" id="1.20.120.1750">
    <property type="match status" value="1"/>
</dbReference>
<feature type="domain" description="RING-type" evidence="9">
    <location>
        <begin position="477"/>
        <end position="693"/>
    </location>
</feature>
<feature type="compositionally biased region" description="Basic residues" evidence="8">
    <location>
        <begin position="36"/>
        <end position="48"/>
    </location>
</feature>
<feature type="compositionally biased region" description="Pro residues" evidence="8">
    <location>
        <begin position="849"/>
        <end position="862"/>
    </location>
</feature>